<feature type="region of interest" description="Disordered" evidence="6">
    <location>
        <begin position="348"/>
        <end position="395"/>
    </location>
</feature>
<dbReference type="eggNOG" id="KOG0011">
    <property type="taxonomic scope" value="Eukaryota"/>
</dbReference>
<feature type="region of interest" description="Disordered" evidence="6">
    <location>
        <begin position="81"/>
        <end position="122"/>
    </location>
</feature>
<dbReference type="Pfam" id="PF00240">
    <property type="entry name" value="ubiquitin"/>
    <property type="match status" value="1"/>
</dbReference>
<dbReference type="SUPFAM" id="SSF101238">
    <property type="entry name" value="XPC-binding domain"/>
    <property type="match status" value="1"/>
</dbReference>
<sequence length="395" mass="44934">FQNESQYKNFKRERIFRFVIRKSNNSRIIKDMIAQQKQKERDTLKLVHKGKQLLEESKTCGELGINDNDFIILMIFVKKPEGQQPQQEQNQQQPQQAQQKPEVPPQKPPQQQQPQTQPPTQASDMVMGAELEAKIADIESMGFERSKVIQALKAAYNNPERAVEYLLSGHIPSRPAFEQPPQQPQQPQQGGVLGEEGVGNLGGLEELQQLAQNPQFQQIAMAIRQNPALLQPIMLQLAQSNPQLATLLQQNPQAFLQLLMQATGGEQCIFFDNVILIFFFFVEVSRNAIQVTPEEKADIDEIVSLGFDKNDALEAYISCDKNKELAINYLFDAKDSGTLLSSHIEKEEYESAQQQSLQNQNQNQNQSTNQNQNSNNQNQNNQNKKDDEDDDNIFN</sequence>
<evidence type="ECO:0000256" key="2">
    <source>
        <dbReference type="ARBA" id="ARBA00022763"/>
    </source>
</evidence>
<evidence type="ECO:0000313" key="10">
    <source>
        <dbReference type="Proteomes" id="UP000008983"/>
    </source>
</evidence>
<dbReference type="GO" id="GO:0005654">
    <property type="term" value="C:nucleoplasm"/>
    <property type="evidence" value="ECO:0007669"/>
    <property type="project" value="TreeGrafter"/>
</dbReference>
<dbReference type="Gene3D" id="1.10.8.10">
    <property type="entry name" value="DNA helicase RuvA subunit, C-terminal domain"/>
    <property type="match status" value="2"/>
</dbReference>
<dbReference type="InterPro" id="IPR004806">
    <property type="entry name" value="Rad23"/>
</dbReference>
<feature type="compositionally biased region" description="Low complexity" evidence="6">
    <location>
        <begin position="109"/>
        <end position="122"/>
    </location>
</feature>
<dbReference type="OMA" id="VACCVRI"/>
<dbReference type="AlphaFoldDB" id="G0QSD5"/>
<dbReference type="Pfam" id="PF09280">
    <property type="entry name" value="XPC-binding"/>
    <property type="match status" value="1"/>
</dbReference>
<dbReference type="InterPro" id="IPR009060">
    <property type="entry name" value="UBA-like_sf"/>
</dbReference>
<dbReference type="FunCoup" id="G0QSD5">
    <property type="interactions" value="418"/>
</dbReference>
<keyword evidence="5" id="KW-0963">Cytoplasm</keyword>
<feature type="non-terminal residue" evidence="9">
    <location>
        <position position="1"/>
    </location>
</feature>
<dbReference type="GO" id="GO:0006289">
    <property type="term" value="P:nucleotide-excision repair"/>
    <property type="evidence" value="ECO:0007669"/>
    <property type="project" value="UniProtKB-UniRule"/>
</dbReference>
<evidence type="ECO:0000313" key="9">
    <source>
        <dbReference type="EMBL" id="EGR31882.1"/>
    </source>
</evidence>
<dbReference type="FunFam" id="1.10.8.10:FF:000002">
    <property type="entry name" value="UV excision repair protein RAD23 homolog"/>
    <property type="match status" value="1"/>
</dbReference>
<keyword evidence="9" id="KW-0808">Transferase</keyword>
<comment type="subcellular location">
    <subcellularLocation>
        <location evidence="5">Nucleus</location>
    </subcellularLocation>
    <subcellularLocation>
        <location evidence="5">Cytoplasm</location>
    </subcellularLocation>
</comment>
<keyword evidence="4 5" id="KW-0539">Nucleus</keyword>
<dbReference type="GO" id="GO:0016757">
    <property type="term" value="F:glycosyltransferase activity"/>
    <property type="evidence" value="ECO:0007669"/>
    <property type="project" value="UniProtKB-KW"/>
</dbReference>
<dbReference type="GO" id="GO:0031593">
    <property type="term" value="F:polyubiquitin modification-dependent protein binding"/>
    <property type="evidence" value="ECO:0007669"/>
    <property type="project" value="UniProtKB-UniRule"/>
</dbReference>
<evidence type="ECO:0000259" key="8">
    <source>
        <dbReference type="PROSITE" id="PS50053"/>
    </source>
</evidence>
<comment type="similarity">
    <text evidence="5">Belongs to the RAD23 family.</text>
</comment>
<dbReference type="PROSITE" id="PS50053">
    <property type="entry name" value="UBIQUITIN_2"/>
    <property type="match status" value="1"/>
</dbReference>
<dbReference type="GO" id="GO:0043130">
    <property type="term" value="F:ubiquitin binding"/>
    <property type="evidence" value="ECO:0007669"/>
    <property type="project" value="UniProtKB-UniRule"/>
</dbReference>
<reference evidence="9 10" key="1">
    <citation type="submission" date="2011-07" db="EMBL/GenBank/DDBJ databases">
        <authorList>
            <person name="Coyne R."/>
            <person name="Brami D."/>
            <person name="Johnson J."/>
            <person name="Hostetler J."/>
            <person name="Hannick L."/>
            <person name="Clark T."/>
            <person name="Cassidy-Hanley D."/>
            <person name="Inman J."/>
        </authorList>
    </citation>
    <scope>NUCLEOTIDE SEQUENCE [LARGE SCALE GENOMIC DNA]</scope>
    <source>
        <strain evidence="9 10">G5</strain>
    </source>
</reference>
<keyword evidence="10" id="KW-1185">Reference proteome</keyword>
<dbReference type="Gene3D" id="1.10.10.540">
    <property type="entry name" value="XPC-binding domain"/>
    <property type="match status" value="1"/>
</dbReference>
<feature type="region of interest" description="Disordered" evidence="6">
    <location>
        <begin position="172"/>
        <end position="197"/>
    </location>
</feature>
<dbReference type="GO" id="GO:0070628">
    <property type="term" value="F:proteasome binding"/>
    <property type="evidence" value="ECO:0007669"/>
    <property type="project" value="TreeGrafter"/>
</dbReference>
<gene>
    <name evidence="9" type="ORF">IMG5_100310</name>
</gene>
<dbReference type="Proteomes" id="UP000008983">
    <property type="component" value="Unassembled WGS sequence"/>
</dbReference>
<dbReference type="SUPFAM" id="SSF54236">
    <property type="entry name" value="Ubiquitin-like"/>
    <property type="match status" value="1"/>
</dbReference>
<protein>
    <recommendedName>
        <fullName evidence="5">UV excision repair protein RAD23</fullName>
    </recommendedName>
</protein>
<dbReference type="InterPro" id="IPR015940">
    <property type="entry name" value="UBA"/>
</dbReference>
<feature type="domain" description="UBA" evidence="7">
    <location>
        <begin position="130"/>
        <end position="169"/>
    </location>
</feature>
<keyword evidence="9" id="KW-0012">Acyltransferase</keyword>
<dbReference type="Gene3D" id="3.10.20.90">
    <property type="entry name" value="Phosphatidylinositol 3-kinase Catalytic Subunit, Chain A, domain 1"/>
    <property type="match status" value="1"/>
</dbReference>
<dbReference type="PANTHER" id="PTHR10621">
    <property type="entry name" value="UV EXCISION REPAIR PROTEIN RAD23"/>
    <property type="match status" value="1"/>
</dbReference>
<keyword evidence="1" id="KW-0677">Repeat</keyword>
<organism evidence="9 10">
    <name type="scientific">Ichthyophthirius multifiliis</name>
    <name type="common">White spot disease agent</name>
    <name type="synonym">Ich</name>
    <dbReference type="NCBI Taxonomy" id="5932"/>
    <lineage>
        <taxon>Eukaryota</taxon>
        <taxon>Sar</taxon>
        <taxon>Alveolata</taxon>
        <taxon>Ciliophora</taxon>
        <taxon>Intramacronucleata</taxon>
        <taxon>Oligohymenophorea</taxon>
        <taxon>Hymenostomatida</taxon>
        <taxon>Ophryoglenina</taxon>
        <taxon>Ichthyophthirius</taxon>
    </lineage>
</organism>
<dbReference type="InterPro" id="IPR015360">
    <property type="entry name" value="XPC-bd"/>
</dbReference>
<dbReference type="CDD" id="cd14280">
    <property type="entry name" value="UBA1_Rad23_like"/>
    <property type="match status" value="1"/>
</dbReference>
<evidence type="ECO:0000256" key="3">
    <source>
        <dbReference type="ARBA" id="ARBA00023204"/>
    </source>
</evidence>
<dbReference type="PROSITE" id="PS50030">
    <property type="entry name" value="UBA"/>
    <property type="match status" value="2"/>
</dbReference>
<dbReference type="InParanoid" id="G0QSD5"/>
<dbReference type="InterPro" id="IPR029071">
    <property type="entry name" value="Ubiquitin-like_domsf"/>
</dbReference>
<proteinExistence type="inferred from homology"/>
<feature type="domain" description="UBA" evidence="7">
    <location>
        <begin position="292"/>
        <end position="333"/>
    </location>
</feature>
<dbReference type="PANTHER" id="PTHR10621:SF0">
    <property type="entry name" value="UV EXCISION REPAIR PROTEIN RAD23"/>
    <property type="match status" value="1"/>
</dbReference>
<evidence type="ECO:0000256" key="1">
    <source>
        <dbReference type="ARBA" id="ARBA00022737"/>
    </source>
</evidence>
<dbReference type="GO" id="GO:0016746">
    <property type="term" value="F:acyltransferase activity"/>
    <property type="evidence" value="ECO:0007669"/>
    <property type="project" value="UniProtKB-KW"/>
</dbReference>
<evidence type="ECO:0000259" key="7">
    <source>
        <dbReference type="PROSITE" id="PS50030"/>
    </source>
</evidence>
<dbReference type="GO" id="GO:0003684">
    <property type="term" value="F:damaged DNA binding"/>
    <property type="evidence" value="ECO:0007669"/>
    <property type="project" value="UniProtKB-UniRule"/>
</dbReference>
<dbReference type="STRING" id="857967.G0QSD5"/>
<accession>G0QSD5</accession>
<dbReference type="GeneID" id="14908055"/>
<dbReference type="Pfam" id="PF00627">
    <property type="entry name" value="UBA"/>
    <property type="match status" value="2"/>
</dbReference>
<dbReference type="RefSeq" id="XP_004035368.1">
    <property type="nucleotide sequence ID" value="XM_004035320.1"/>
</dbReference>
<feature type="compositionally biased region" description="Low complexity" evidence="6">
    <location>
        <begin position="83"/>
        <end position="101"/>
    </location>
</feature>
<dbReference type="GO" id="GO:0005829">
    <property type="term" value="C:cytosol"/>
    <property type="evidence" value="ECO:0007669"/>
    <property type="project" value="TreeGrafter"/>
</dbReference>
<dbReference type="SUPFAM" id="SSF46934">
    <property type="entry name" value="UBA-like"/>
    <property type="match status" value="2"/>
</dbReference>
<evidence type="ECO:0000256" key="4">
    <source>
        <dbReference type="ARBA" id="ARBA00023242"/>
    </source>
</evidence>
<dbReference type="InterPro" id="IPR036353">
    <property type="entry name" value="XPC-bd_sf"/>
</dbReference>
<feature type="compositionally biased region" description="Low complexity" evidence="6">
    <location>
        <begin position="353"/>
        <end position="382"/>
    </location>
</feature>
<evidence type="ECO:0000256" key="6">
    <source>
        <dbReference type="SAM" id="MobiDB-lite"/>
    </source>
</evidence>
<keyword evidence="3 5" id="KW-0234">DNA repair</keyword>
<dbReference type="CDD" id="cd14281">
    <property type="entry name" value="UBA2_Rad23_like"/>
    <property type="match status" value="1"/>
</dbReference>
<name>G0QSD5_ICHMU</name>
<comment type="function">
    <text evidence="5">Multiubiquitin chain receptor involved in modulation of proteasomal degradation. Involved in nucleotide excision repair.</text>
</comment>
<dbReference type="PRINTS" id="PR01839">
    <property type="entry name" value="RAD23PROTEIN"/>
</dbReference>
<keyword evidence="2 5" id="KW-0227">DNA damage</keyword>
<dbReference type="SMART" id="SM00165">
    <property type="entry name" value="UBA"/>
    <property type="match status" value="2"/>
</dbReference>
<dbReference type="GO" id="GO:0043161">
    <property type="term" value="P:proteasome-mediated ubiquitin-dependent protein catabolic process"/>
    <property type="evidence" value="ECO:0007669"/>
    <property type="project" value="UniProtKB-UniRule"/>
</dbReference>
<dbReference type="OrthoDB" id="311266at2759"/>
<dbReference type="FunFam" id="1.10.8.10:FF:000003">
    <property type="entry name" value="UV excision repair protein RAD23 homolog"/>
    <property type="match status" value="1"/>
</dbReference>
<keyword evidence="9" id="KW-0328">Glycosyltransferase</keyword>
<evidence type="ECO:0000256" key="5">
    <source>
        <dbReference type="RuleBase" id="RU367049"/>
    </source>
</evidence>
<feature type="domain" description="Ubiquitin-like" evidence="8">
    <location>
        <begin position="1"/>
        <end position="75"/>
    </location>
</feature>
<dbReference type="EMBL" id="GL983809">
    <property type="protein sequence ID" value="EGR31882.1"/>
    <property type="molecule type" value="Genomic_DNA"/>
</dbReference>
<dbReference type="InterPro" id="IPR000626">
    <property type="entry name" value="Ubiquitin-like_dom"/>
</dbReference>